<dbReference type="EMBL" id="JAURVH010001525">
    <property type="protein sequence ID" value="KAK5918526.1"/>
    <property type="molecule type" value="Genomic_DNA"/>
</dbReference>
<evidence type="ECO:0000313" key="2">
    <source>
        <dbReference type="EMBL" id="KAK5918526.1"/>
    </source>
</evidence>
<evidence type="ECO:0000256" key="1">
    <source>
        <dbReference type="SAM" id="MobiDB-lite"/>
    </source>
</evidence>
<feature type="region of interest" description="Disordered" evidence="1">
    <location>
        <begin position="63"/>
        <end position="103"/>
    </location>
</feature>
<comment type="caution">
    <text evidence="2">The sequence shown here is derived from an EMBL/GenBank/DDBJ whole genome shotgun (WGS) entry which is preliminary data.</text>
</comment>
<gene>
    <name evidence="2" type="ORF">CgunFtcFv8_003281</name>
</gene>
<accession>A0AAN8D8E3</accession>
<name>A0AAN8D8E3_CHAGU</name>
<sequence length="103" mass="11120">MYQLLEKADCSPAHLNTHKLAGAGSLETDFLLNLCHDITPWRDLNSVVVSVIRHHVFQGAPLRRLHKGRTEQSGGGRGGGATALAGPPRTPLKVEVEESEETA</sequence>
<keyword evidence="3" id="KW-1185">Reference proteome</keyword>
<dbReference type="Proteomes" id="UP001331515">
    <property type="component" value="Unassembled WGS sequence"/>
</dbReference>
<protein>
    <submittedName>
        <fullName evidence="2">Uncharacterized protein</fullName>
    </submittedName>
</protein>
<proteinExistence type="predicted"/>
<evidence type="ECO:0000313" key="3">
    <source>
        <dbReference type="Proteomes" id="UP001331515"/>
    </source>
</evidence>
<reference evidence="2 3" key="1">
    <citation type="journal article" date="2023" name="Mol. Biol. Evol.">
        <title>Genomics of Secondarily Temperate Adaptation in the Only Non-Antarctic Icefish.</title>
        <authorList>
            <person name="Rivera-Colon A.G."/>
            <person name="Rayamajhi N."/>
            <person name="Minhas B.F."/>
            <person name="Madrigal G."/>
            <person name="Bilyk K.T."/>
            <person name="Yoon V."/>
            <person name="Hune M."/>
            <person name="Gregory S."/>
            <person name="Cheng C.H.C."/>
            <person name="Catchen J.M."/>
        </authorList>
    </citation>
    <scope>NUCLEOTIDE SEQUENCE [LARGE SCALE GENOMIC DNA]</scope>
    <source>
        <tissue evidence="2">White muscle</tissue>
    </source>
</reference>
<dbReference type="AlphaFoldDB" id="A0AAN8D8E3"/>
<organism evidence="2 3">
    <name type="scientific">Champsocephalus gunnari</name>
    <name type="common">Mackerel icefish</name>
    <dbReference type="NCBI Taxonomy" id="52237"/>
    <lineage>
        <taxon>Eukaryota</taxon>
        <taxon>Metazoa</taxon>
        <taxon>Chordata</taxon>
        <taxon>Craniata</taxon>
        <taxon>Vertebrata</taxon>
        <taxon>Euteleostomi</taxon>
        <taxon>Actinopterygii</taxon>
        <taxon>Neopterygii</taxon>
        <taxon>Teleostei</taxon>
        <taxon>Neoteleostei</taxon>
        <taxon>Acanthomorphata</taxon>
        <taxon>Eupercaria</taxon>
        <taxon>Perciformes</taxon>
        <taxon>Notothenioidei</taxon>
        <taxon>Channichthyidae</taxon>
        <taxon>Champsocephalus</taxon>
    </lineage>
</organism>